<dbReference type="GO" id="GO:0005096">
    <property type="term" value="F:GTPase activator activity"/>
    <property type="evidence" value="ECO:0007669"/>
    <property type="project" value="InterPro"/>
</dbReference>
<keyword evidence="1" id="KW-0862">Zinc</keyword>
<evidence type="ECO:0000259" key="3">
    <source>
        <dbReference type="PROSITE" id="PS50115"/>
    </source>
</evidence>
<dbReference type="InterPro" id="IPR051718">
    <property type="entry name" value="ARF_GTPase-activating"/>
</dbReference>
<dbReference type="InterPro" id="IPR037278">
    <property type="entry name" value="ARFGAP/RecO"/>
</dbReference>
<dbReference type="AlphaFoldDB" id="A0A8E2APG8"/>
<dbReference type="FunFam" id="1.10.220.150:FF:000026">
    <property type="entry name" value="GTPase activating protein for Arf, putative"/>
    <property type="match status" value="1"/>
</dbReference>
<feature type="compositionally biased region" description="Pro residues" evidence="2">
    <location>
        <begin position="429"/>
        <end position="439"/>
    </location>
</feature>
<dbReference type="Gene3D" id="1.10.220.150">
    <property type="entry name" value="Arf GTPase activating protein"/>
    <property type="match status" value="1"/>
</dbReference>
<feature type="compositionally biased region" description="Low complexity" evidence="2">
    <location>
        <begin position="395"/>
        <end position="428"/>
    </location>
</feature>
<dbReference type="OrthoDB" id="10266696at2759"/>
<feature type="region of interest" description="Disordered" evidence="2">
    <location>
        <begin position="83"/>
        <end position="108"/>
    </location>
</feature>
<feature type="region of interest" description="Disordered" evidence="2">
    <location>
        <begin position="194"/>
        <end position="230"/>
    </location>
</feature>
<protein>
    <submittedName>
        <fullName evidence="4">ArfGap-domain-containing protein</fullName>
    </submittedName>
</protein>
<dbReference type="Pfam" id="PF01412">
    <property type="entry name" value="ArfGap"/>
    <property type="match status" value="1"/>
</dbReference>
<dbReference type="SMART" id="SM00105">
    <property type="entry name" value="ArfGap"/>
    <property type="match status" value="1"/>
</dbReference>
<feature type="region of interest" description="Disordered" evidence="2">
    <location>
        <begin position="474"/>
        <end position="557"/>
    </location>
</feature>
<gene>
    <name evidence="4" type="ORF">OBBRIDRAFT_891844</name>
</gene>
<feature type="region of interest" description="Disordered" evidence="2">
    <location>
        <begin position="142"/>
        <end position="178"/>
    </location>
</feature>
<feature type="compositionally biased region" description="Polar residues" evidence="2">
    <location>
        <begin position="194"/>
        <end position="221"/>
    </location>
</feature>
<feature type="region of interest" description="Disordered" evidence="2">
    <location>
        <begin position="359"/>
        <end position="458"/>
    </location>
</feature>
<evidence type="ECO:0000256" key="1">
    <source>
        <dbReference type="PROSITE-ProRule" id="PRU00288"/>
    </source>
</evidence>
<dbReference type="GO" id="GO:0008270">
    <property type="term" value="F:zinc ion binding"/>
    <property type="evidence" value="ECO:0007669"/>
    <property type="project" value="UniProtKB-KW"/>
</dbReference>
<feature type="domain" description="Arf-GAP" evidence="3">
    <location>
        <begin position="13"/>
        <end position="136"/>
    </location>
</feature>
<dbReference type="CDD" id="cd08204">
    <property type="entry name" value="ArfGap"/>
    <property type="match status" value="1"/>
</dbReference>
<name>A0A8E2APG8_9APHY</name>
<evidence type="ECO:0000313" key="4">
    <source>
        <dbReference type="EMBL" id="OCH84352.1"/>
    </source>
</evidence>
<feature type="compositionally biased region" description="Polar residues" evidence="2">
    <location>
        <begin position="83"/>
        <end position="92"/>
    </location>
</feature>
<dbReference type="InterPro" id="IPR038508">
    <property type="entry name" value="ArfGAP_dom_sf"/>
</dbReference>
<dbReference type="InterPro" id="IPR001164">
    <property type="entry name" value="ArfGAP_dom"/>
</dbReference>
<dbReference type="GO" id="GO:0005737">
    <property type="term" value="C:cytoplasm"/>
    <property type="evidence" value="ECO:0007669"/>
    <property type="project" value="TreeGrafter"/>
</dbReference>
<dbReference type="EMBL" id="KV722685">
    <property type="protein sequence ID" value="OCH84352.1"/>
    <property type="molecule type" value="Genomic_DNA"/>
</dbReference>
<feature type="compositionally biased region" description="Low complexity" evidence="2">
    <location>
        <begin position="497"/>
        <end position="557"/>
    </location>
</feature>
<dbReference type="SUPFAM" id="SSF57863">
    <property type="entry name" value="ArfGap/RecO-like zinc finger"/>
    <property type="match status" value="1"/>
</dbReference>
<dbReference type="Proteomes" id="UP000250043">
    <property type="component" value="Unassembled WGS sequence"/>
</dbReference>
<accession>A0A8E2APG8</accession>
<dbReference type="PROSITE" id="PS50115">
    <property type="entry name" value="ARFGAP"/>
    <property type="match status" value="1"/>
</dbReference>
<dbReference type="PANTHER" id="PTHR45705:SF1">
    <property type="entry name" value="FI20236P1"/>
    <property type="match status" value="1"/>
</dbReference>
<reference evidence="4 5" key="1">
    <citation type="submission" date="2016-07" db="EMBL/GenBank/DDBJ databases">
        <title>Draft genome of the white-rot fungus Obba rivulosa 3A-2.</title>
        <authorList>
            <consortium name="DOE Joint Genome Institute"/>
            <person name="Miettinen O."/>
            <person name="Riley R."/>
            <person name="Acob R."/>
            <person name="Barry K."/>
            <person name="Cullen D."/>
            <person name="De Vries R."/>
            <person name="Hainaut M."/>
            <person name="Hatakka A."/>
            <person name="Henrissat B."/>
            <person name="Hilden K."/>
            <person name="Kuo R."/>
            <person name="Labutti K."/>
            <person name="Lipzen A."/>
            <person name="Makela M.R."/>
            <person name="Sandor L."/>
            <person name="Spatafora J.W."/>
            <person name="Grigoriev I.V."/>
            <person name="Hibbett D.S."/>
        </authorList>
    </citation>
    <scope>NUCLEOTIDE SEQUENCE [LARGE SCALE GENOMIC DNA]</scope>
    <source>
        <strain evidence="4 5">3A-2</strain>
    </source>
</reference>
<feature type="compositionally biased region" description="Low complexity" evidence="2">
    <location>
        <begin position="159"/>
        <end position="172"/>
    </location>
</feature>
<sequence length="557" mass="60048">MSQANKITVERNQRALLELVNQPGNDACADCKTRNPRWASHNLGIFICVNCASIHRKIGTHVTKVKSLTLDSWTKEQVEHMRQNGNIKSNAYYNPDERRHPPPTNMIDSERDSELEKYIRAKYEFKSFLDRRSKVAALLGPSQSAASRQSVAPPVRSQTVPVPETKSSTVSVTPPPPVPEKTVVLAPSSTLTQSTLNITPASTSLQTQTQPRSVSQPIATPSASYTQQQQVSATQATSSYPSYINATLPLQYAQPSSLPPTSQPMSIPNATISSHLSVSNPYSGLSVNAGSPLPSTSPSQLSSTGISPGTMGRSMSLNTGLSLGMNNAFASGLSANPGQLSTQSFEPQSMQNVAGLSAQPMFTPSASPSPNQFAPQALSTTPSMGMTGQLSMGGLQPQNSLSPFSSSPFQPQQHAQQQPQLFAQQSPSTPQPHPAPSPFFQPQLHGQSPAPPQMQGNPFLQQMQPQFTAQPQFMSAPSAYGQQQPQQQPQTFHSSNPFGGWQQGQQGLQPQQGFQPQQTGFQPQQTGFQPQQTGFQPQQTGFQPQQTGFQGQQWGGF</sequence>
<keyword evidence="1" id="KW-0863">Zinc-finger</keyword>
<organism evidence="4 5">
    <name type="scientific">Obba rivulosa</name>
    <dbReference type="NCBI Taxonomy" id="1052685"/>
    <lineage>
        <taxon>Eukaryota</taxon>
        <taxon>Fungi</taxon>
        <taxon>Dikarya</taxon>
        <taxon>Basidiomycota</taxon>
        <taxon>Agaricomycotina</taxon>
        <taxon>Agaricomycetes</taxon>
        <taxon>Polyporales</taxon>
        <taxon>Gelatoporiaceae</taxon>
        <taxon>Obba</taxon>
    </lineage>
</organism>
<evidence type="ECO:0000313" key="5">
    <source>
        <dbReference type="Proteomes" id="UP000250043"/>
    </source>
</evidence>
<keyword evidence="5" id="KW-1185">Reference proteome</keyword>
<proteinExistence type="predicted"/>
<evidence type="ECO:0000256" key="2">
    <source>
        <dbReference type="SAM" id="MobiDB-lite"/>
    </source>
</evidence>
<dbReference type="PRINTS" id="PR00405">
    <property type="entry name" value="REVINTRACTNG"/>
</dbReference>
<dbReference type="PANTHER" id="PTHR45705">
    <property type="entry name" value="FI20236P1"/>
    <property type="match status" value="1"/>
</dbReference>
<keyword evidence="1" id="KW-0479">Metal-binding</keyword>
<feature type="compositionally biased region" description="Polar residues" evidence="2">
    <location>
        <begin position="359"/>
        <end position="390"/>
    </location>
</feature>